<gene>
    <name evidence="3" type="ORF">Pmani_016360</name>
    <name evidence="2" type="ORF">Pmani_019183</name>
    <name evidence="1" type="ORF">Pmani_034168</name>
</gene>
<dbReference type="Proteomes" id="UP001292094">
    <property type="component" value="Unassembled WGS sequence"/>
</dbReference>
<keyword evidence="4" id="KW-1185">Reference proteome</keyword>
<reference evidence="2" key="1">
    <citation type="submission" date="2023-11" db="EMBL/GenBank/DDBJ databases">
        <title>Genome assemblies of two species of porcelain crab, Petrolisthes cinctipes and Petrolisthes manimaculis (Anomura: Porcellanidae).</title>
        <authorList>
            <person name="Angst P."/>
        </authorList>
    </citation>
    <scope>NUCLEOTIDE SEQUENCE</scope>
    <source>
        <strain evidence="2">PB745_02</strain>
        <tissue evidence="2">Gill</tissue>
    </source>
</reference>
<protein>
    <submittedName>
        <fullName evidence="2">Uncharacterized protein</fullName>
    </submittedName>
</protein>
<proteinExistence type="predicted"/>
<accession>A0AAE1PIX1</accession>
<comment type="caution">
    <text evidence="2">The sequence shown here is derived from an EMBL/GenBank/DDBJ whole genome shotgun (WGS) entry which is preliminary data.</text>
</comment>
<evidence type="ECO:0000313" key="4">
    <source>
        <dbReference type="Proteomes" id="UP001292094"/>
    </source>
</evidence>
<evidence type="ECO:0000313" key="1">
    <source>
        <dbReference type="EMBL" id="KAK4293112.1"/>
    </source>
</evidence>
<dbReference type="EMBL" id="JAWZYT010001436">
    <property type="protein sequence ID" value="KAK4312185.1"/>
    <property type="molecule type" value="Genomic_DNA"/>
</dbReference>
<organism evidence="2 4">
    <name type="scientific">Petrolisthes manimaculis</name>
    <dbReference type="NCBI Taxonomy" id="1843537"/>
    <lineage>
        <taxon>Eukaryota</taxon>
        <taxon>Metazoa</taxon>
        <taxon>Ecdysozoa</taxon>
        <taxon>Arthropoda</taxon>
        <taxon>Crustacea</taxon>
        <taxon>Multicrustacea</taxon>
        <taxon>Malacostraca</taxon>
        <taxon>Eumalacostraca</taxon>
        <taxon>Eucarida</taxon>
        <taxon>Decapoda</taxon>
        <taxon>Pleocyemata</taxon>
        <taxon>Anomura</taxon>
        <taxon>Galatheoidea</taxon>
        <taxon>Porcellanidae</taxon>
        <taxon>Petrolisthes</taxon>
    </lineage>
</organism>
<evidence type="ECO:0000313" key="2">
    <source>
        <dbReference type="EMBL" id="KAK4309166.1"/>
    </source>
</evidence>
<evidence type="ECO:0000313" key="3">
    <source>
        <dbReference type="EMBL" id="KAK4312185.1"/>
    </source>
</evidence>
<dbReference type="AlphaFoldDB" id="A0AAE1PIX1"/>
<dbReference type="EMBL" id="JAWZYT010001789">
    <property type="protein sequence ID" value="KAK4309166.1"/>
    <property type="molecule type" value="Genomic_DNA"/>
</dbReference>
<dbReference type="EMBL" id="JAWZYT010004637">
    <property type="protein sequence ID" value="KAK4293112.1"/>
    <property type="molecule type" value="Genomic_DNA"/>
</dbReference>
<name>A0AAE1PIX1_9EUCA</name>
<sequence>MNLLWIFEDRPMPNLKSTMPRTTRIISCLDSNGSQGYEDYLANLYSNSIIEHSPSAWDQLAFFLPHRGLYGNGKLRVVFDGSAQHSQIPESPIWSFLFSLHAAEAISTHLHKTTDIEPGFHHLLKSGIYMDDMFLNISTAAEADINCSVFFQSSSTLLVC</sequence>